<evidence type="ECO:0000259" key="2">
    <source>
        <dbReference type="PROSITE" id="PS50125"/>
    </source>
</evidence>
<comment type="similarity">
    <text evidence="1">Belongs to the adenylyl cyclase class-3 family.</text>
</comment>
<dbReference type="Gene3D" id="3.30.70.1230">
    <property type="entry name" value="Nucleotide cyclase"/>
    <property type="match status" value="1"/>
</dbReference>
<dbReference type="CDD" id="cd07302">
    <property type="entry name" value="CHD"/>
    <property type="match status" value="1"/>
</dbReference>
<dbReference type="InterPro" id="IPR032026">
    <property type="entry name" value="Ad_Cy_reg"/>
</dbReference>
<comment type="caution">
    <text evidence="3">The sequence shown here is derived from an EMBL/GenBank/DDBJ whole genome shotgun (WGS) entry which is preliminary data.</text>
</comment>
<dbReference type="SUPFAM" id="SSF55073">
    <property type="entry name" value="Nucleotide cyclase"/>
    <property type="match status" value="1"/>
</dbReference>
<dbReference type="InterPro" id="IPR050697">
    <property type="entry name" value="Adenylyl/Guanylyl_Cyclase_3/4"/>
</dbReference>
<name>A0ABT1LWC9_9MYCO</name>
<evidence type="ECO:0000313" key="4">
    <source>
        <dbReference type="Proteomes" id="UP001651690"/>
    </source>
</evidence>
<dbReference type="Pfam" id="PF00211">
    <property type="entry name" value="Guanylate_cyc"/>
    <property type="match status" value="1"/>
</dbReference>
<dbReference type="InterPro" id="IPR001054">
    <property type="entry name" value="A/G_cyclase"/>
</dbReference>
<gene>
    <name evidence="3" type="ORF">NM203_03300</name>
</gene>
<dbReference type="PROSITE" id="PS50125">
    <property type="entry name" value="GUANYLATE_CYCLASE_2"/>
    <property type="match status" value="1"/>
</dbReference>
<sequence>MPTINEFAELGLLDGLEGNTRDERVDLIVWLLAQGFTVEQVRSSVSTPLLLPTIRVLGDDRLYVSLRELNAATGMDVELLNRLIAAAGLPRPADLDTAVLLQADADAIARAKVFIGMGVTPDETVAVLRALTEGLGHAAEMMRDSVLNLLLVPGEDEIEFAEASQAFAQRARPELLAMIGDLFLMRLRSSLESEAITAAERAAGQLPGARHVTVAFADVVGFTELGEQLSPYDLERLARRLADTARTATCTPVRFVKSVGDAVMLVSPEPTPLLTAVLDLAEAASADDLPPLRIGVASGSAVTRAGDWFGSPVNLASRVTAVARPGTVLVAESTQAIVEDTAGIQWSAVGSRRLKGVSNKVNLFRARRASTHE</sequence>
<dbReference type="RefSeq" id="WP_255058182.1">
    <property type="nucleotide sequence ID" value="NZ_JANDBD010000001.1"/>
</dbReference>
<dbReference type="EMBL" id="JANDBD010000001">
    <property type="protein sequence ID" value="MCP9271209.1"/>
    <property type="molecule type" value="Genomic_DNA"/>
</dbReference>
<organism evidence="3 4">
    <name type="scientific">Mycolicibacterium arenosum</name>
    <dbReference type="NCBI Taxonomy" id="2952157"/>
    <lineage>
        <taxon>Bacteria</taxon>
        <taxon>Bacillati</taxon>
        <taxon>Actinomycetota</taxon>
        <taxon>Actinomycetes</taxon>
        <taxon>Mycobacteriales</taxon>
        <taxon>Mycobacteriaceae</taxon>
        <taxon>Mycolicibacterium</taxon>
    </lineage>
</organism>
<evidence type="ECO:0000313" key="3">
    <source>
        <dbReference type="EMBL" id="MCP9271209.1"/>
    </source>
</evidence>
<dbReference type="Pfam" id="PF16701">
    <property type="entry name" value="Ad_Cy_reg"/>
    <property type="match status" value="1"/>
</dbReference>
<dbReference type="PANTHER" id="PTHR43081:SF19">
    <property type="entry name" value="PH-SENSITIVE ADENYLATE CYCLASE RV1264"/>
    <property type="match status" value="1"/>
</dbReference>
<dbReference type="SMART" id="SM00044">
    <property type="entry name" value="CYCc"/>
    <property type="match status" value="1"/>
</dbReference>
<dbReference type="Proteomes" id="UP001651690">
    <property type="component" value="Unassembled WGS sequence"/>
</dbReference>
<proteinExistence type="inferred from homology"/>
<reference evidence="3 4" key="1">
    <citation type="submission" date="2022-06" db="EMBL/GenBank/DDBJ databases">
        <title>Mycolicibacterium sp. CAU 1645 isolated from seawater.</title>
        <authorList>
            <person name="Kim W."/>
        </authorList>
    </citation>
    <scope>NUCLEOTIDE SEQUENCE [LARGE SCALE GENOMIC DNA]</scope>
    <source>
        <strain evidence="3 4">CAU 1645</strain>
    </source>
</reference>
<keyword evidence="4" id="KW-1185">Reference proteome</keyword>
<protein>
    <submittedName>
        <fullName evidence="3">Adenylate/guanylate cyclase domain-containing protein</fullName>
    </submittedName>
</protein>
<evidence type="ECO:0000256" key="1">
    <source>
        <dbReference type="ARBA" id="ARBA00005381"/>
    </source>
</evidence>
<feature type="domain" description="Guanylate cyclase" evidence="2">
    <location>
        <begin position="213"/>
        <end position="320"/>
    </location>
</feature>
<accession>A0ABT1LWC9</accession>
<dbReference type="InterPro" id="IPR029787">
    <property type="entry name" value="Nucleotide_cyclase"/>
</dbReference>
<dbReference type="PANTHER" id="PTHR43081">
    <property type="entry name" value="ADENYLATE CYCLASE, TERMINAL-DIFFERENTIATION SPECIFIC-RELATED"/>
    <property type="match status" value="1"/>
</dbReference>